<name>A0A0A0V135_BIFBR</name>
<proteinExistence type="predicted"/>
<geneLocation type="plasmid" evidence="1">
    <name>megaplasmid pMP7017</name>
</geneLocation>
<organism evidence="1">
    <name type="scientific">Bifidobacterium breve</name>
    <dbReference type="NCBI Taxonomy" id="1685"/>
    <lineage>
        <taxon>Bacteria</taxon>
        <taxon>Bacillati</taxon>
        <taxon>Actinomycetota</taxon>
        <taxon>Actinomycetes</taxon>
        <taxon>Bifidobacteriales</taxon>
        <taxon>Bifidobacteriaceae</taxon>
        <taxon>Bifidobacterium</taxon>
    </lineage>
</organism>
<evidence type="ECO:0000313" key="1">
    <source>
        <dbReference type="EMBL" id="AIW55097.1"/>
    </source>
</evidence>
<sequence length="120" mass="13617">MTYSDTLLTVEHQTIVHTQHELEQEQEYEQQLQDARNGLGDLALLPEANPNKLDSYVSLPKQTKFNTCSHGHLYKEGIKTRMTYHDDGSGDWVLCSDDPDYEQYIMAGNPTHVPANPLNA</sequence>
<accession>A0A0A0V135</accession>
<gene>
    <name evidence="1" type="ORF">B7017_p0044</name>
</gene>
<reference evidence="1" key="1">
    <citation type="journal article" date="2015" name="Appl. Environ. Microbiol.">
        <title>Discovery of a conjugative megaplasmid in Bifidobacterium breve.</title>
        <authorList>
            <person name="Bottacini F."/>
            <person name="O'Connell Motherway M."/>
            <person name="Casey E."/>
            <person name="McDonnell B."/>
            <person name="Mahony J."/>
            <person name="Ventura M."/>
            <person name="van Sinderen D."/>
        </authorList>
    </citation>
    <scope>NUCLEOTIDE SEQUENCE</scope>
    <source>
        <strain evidence="1">JCM 7017</strain>
        <plasmid evidence="1">megaplasmid pMP7017</plasmid>
    </source>
</reference>
<protein>
    <submittedName>
        <fullName evidence="1">Uncharacterized protein</fullName>
    </submittedName>
</protein>
<dbReference type="RefSeq" id="WP_241487325.1">
    <property type="nucleotide sequence ID" value="NZ_JASPDM010000022.1"/>
</dbReference>
<keyword evidence="1" id="KW-0614">Plasmid</keyword>
<dbReference type="EMBL" id="KM406416">
    <property type="protein sequence ID" value="AIW55097.1"/>
    <property type="molecule type" value="Genomic_DNA"/>
</dbReference>
<dbReference type="AlphaFoldDB" id="A0A0A0V135"/>